<dbReference type="InterPro" id="IPR005149">
    <property type="entry name" value="Tscrpt_reg_PadR_N"/>
</dbReference>
<dbReference type="Proteomes" id="UP000265882">
    <property type="component" value="Unassembled WGS sequence"/>
</dbReference>
<gene>
    <name evidence="5" type="ORF">C4520_14910</name>
</gene>
<dbReference type="PANTHER" id="PTHR43252:SF6">
    <property type="entry name" value="NEGATIVE TRANSCRIPTION REGULATOR PADR"/>
    <property type="match status" value="1"/>
</dbReference>
<name>A0A3A4N9A1_ABYX5</name>
<evidence type="ECO:0000256" key="1">
    <source>
        <dbReference type="SAM" id="Coils"/>
    </source>
</evidence>
<evidence type="ECO:0000313" key="5">
    <source>
        <dbReference type="EMBL" id="RJP18138.1"/>
    </source>
</evidence>
<evidence type="ECO:0008006" key="7">
    <source>
        <dbReference type="Google" id="ProtNLM"/>
    </source>
</evidence>
<evidence type="ECO:0000256" key="2">
    <source>
        <dbReference type="SAM" id="MobiDB-lite"/>
    </source>
</evidence>
<organism evidence="5 6">
    <name type="scientific">Abyssobacteria bacterium (strain SURF_5)</name>
    <dbReference type="NCBI Taxonomy" id="2093360"/>
    <lineage>
        <taxon>Bacteria</taxon>
        <taxon>Pseudomonadati</taxon>
        <taxon>Candidatus Hydrogenedentota</taxon>
        <taxon>Candidatus Abyssobacteria</taxon>
    </lineage>
</organism>
<dbReference type="SUPFAM" id="SSF46785">
    <property type="entry name" value="Winged helix' DNA-binding domain"/>
    <property type="match status" value="1"/>
</dbReference>
<proteinExistence type="predicted"/>
<keyword evidence="1" id="KW-0175">Coiled coil</keyword>
<dbReference type="Pfam" id="PF10400">
    <property type="entry name" value="Vir_act_alpha_C"/>
    <property type="match status" value="1"/>
</dbReference>
<feature type="region of interest" description="Disordered" evidence="2">
    <location>
        <begin position="189"/>
        <end position="218"/>
    </location>
</feature>
<evidence type="ECO:0000313" key="6">
    <source>
        <dbReference type="Proteomes" id="UP000265882"/>
    </source>
</evidence>
<feature type="coiled-coil region" evidence="1">
    <location>
        <begin position="117"/>
        <end position="151"/>
    </location>
</feature>
<comment type="caution">
    <text evidence="5">The sequence shown here is derived from an EMBL/GenBank/DDBJ whole genome shotgun (WGS) entry which is preliminary data.</text>
</comment>
<dbReference type="Gene3D" id="1.10.10.10">
    <property type="entry name" value="Winged helix-like DNA-binding domain superfamily/Winged helix DNA-binding domain"/>
    <property type="match status" value="1"/>
</dbReference>
<sequence>MKSRAKLNIRNAILGVLMQGPAHGYRIKKLFAPFIAKDGINDGQLYPILNQLEKEKLVRKEIVRQQKSPNKNLYHITRKGSDEFFEWLSGPDDELDPVRCDFFMQYAFLVKCIFFEHLPKREKAAKLKRQIENLEQKIAEYRMMREEMLERGLSAYKIKIVDFGIELQQLKIRWIRDLLELQLREKASRKKKVGPEIHEPAQFMQPVASRSRRPRRKG</sequence>
<feature type="domain" description="Transcription regulator PadR C-terminal" evidence="4">
    <location>
        <begin position="107"/>
        <end position="180"/>
    </location>
</feature>
<reference evidence="5 6" key="1">
    <citation type="journal article" date="2017" name="ISME J.">
        <title>Energy and carbon metabolisms in a deep terrestrial subsurface fluid microbial community.</title>
        <authorList>
            <person name="Momper L."/>
            <person name="Jungbluth S.P."/>
            <person name="Lee M.D."/>
            <person name="Amend J.P."/>
        </authorList>
    </citation>
    <scope>NUCLEOTIDE SEQUENCE [LARGE SCALE GENOMIC DNA]</scope>
    <source>
        <strain evidence="5">SURF_5</strain>
    </source>
</reference>
<dbReference type="InterPro" id="IPR036388">
    <property type="entry name" value="WH-like_DNA-bd_sf"/>
</dbReference>
<accession>A0A3A4N9A1</accession>
<dbReference type="PANTHER" id="PTHR43252">
    <property type="entry name" value="TRANSCRIPTIONAL REGULATOR YQJI"/>
    <property type="match status" value="1"/>
</dbReference>
<evidence type="ECO:0000259" key="3">
    <source>
        <dbReference type="Pfam" id="PF03551"/>
    </source>
</evidence>
<dbReference type="InterPro" id="IPR036390">
    <property type="entry name" value="WH_DNA-bd_sf"/>
</dbReference>
<protein>
    <recommendedName>
        <fullName evidence="7">PadR family transcriptional regulator</fullName>
    </recommendedName>
</protein>
<dbReference type="Pfam" id="PF03551">
    <property type="entry name" value="PadR"/>
    <property type="match status" value="1"/>
</dbReference>
<evidence type="ECO:0000259" key="4">
    <source>
        <dbReference type="Pfam" id="PF10400"/>
    </source>
</evidence>
<dbReference type="InterPro" id="IPR018309">
    <property type="entry name" value="Tscrpt_reg_PadR_C"/>
</dbReference>
<feature type="domain" description="Transcription regulator PadR N-terminal" evidence="3">
    <location>
        <begin position="13"/>
        <end position="84"/>
    </location>
</feature>
<dbReference type="EMBL" id="QZKU01000105">
    <property type="protein sequence ID" value="RJP18138.1"/>
    <property type="molecule type" value="Genomic_DNA"/>
</dbReference>
<dbReference type="AlphaFoldDB" id="A0A3A4N9A1"/>